<dbReference type="Gene3D" id="3.40.30.10">
    <property type="entry name" value="Glutaredoxin"/>
    <property type="match status" value="1"/>
</dbReference>
<evidence type="ECO:0000259" key="4">
    <source>
        <dbReference type="PROSITE" id="PS51352"/>
    </source>
</evidence>
<dbReference type="PANTHER" id="PTHR46115">
    <property type="entry name" value="THIOREDOXIN-LIKE PROTEIN 1"/>
    <property type="match status" value="1"/>
</dbReference>
<dbReference type="NCBIfam" id="TIGR01068">
    <property type="entry name" value="thioredoxin"/>
    <property type="match status" value="1"/>
</dbReference>
<dbReference type="OrthoDB" id="2121326at2759"/>
<evidence type="ECO:0000256" key="2">
    <source>
        <dbReference type="PIRSR" id="PIRSR000077-1"/>
    </source>
</evidence>
<dbReference type="CDD" id="cd02947">
    <property type="entry name" value="TRX_family"/>
    <property type="match status" value="1"/>
</dbReference>
<dbReference type="PROSITE" id="PS00194">
    <property type="entry name" value="THIOREDOXIN_1"/>
    <property type="match status" value="1"/>
</dbReference>
<evidence type="ECO:0000256" key="1">
    <source>
        <dbReference type="ARBA" id="ARBA00023157"/>
    </source>
</evidence>
<feature type="active site" description="Nucleophile" evidence="2">
    <location>
        <position position="32"/>
    </location>
</feature>
<dbReference type="AlphaFoldDB" id="A0A9N9FAY3"/>
<feature type="site" description="Deprotonates C-terminal active site Cys" evidence="2">
    <location>
        <position position="26"/>
    </location>
</feature>
<comment type="caution">
    <text evidence="5">The sequence shown here is derived from an EMBL/GenBank/DDBJ whole genome shotgun (WGS) entry which is preliminary data.</text>
</comment>
<dbReference type="InterPro" id="IPR017937">
    <property type="entry name" value="Thioredoxin_CS"/>
</dbReference>
<name>A0A9N9FAY3_9GLOM</name>
<feature type="site" description="Contributes to redox potential value" evidence="2">
    <location>
        <position position="33"/>
    </location>
</feature>
<dbReference type="Pfam" id="PF00085">
    <property type="entry name" value="Thioredoxin"/>
    <property type="match status" value="1"/>
</dbReference>
<dbReference type="InterPro" id="IPR005746">
    <property type="entry name" value="Thioredoxin"/>
</dbReference>
<dbReference type="SUPFAM" id="SSF52833">
    <property type="entry name" value="Thioredoxin-like"/>
    <property type="match status" value="1"/>
</dbReference>
<dbReference type="EMBL" id="CAJVPY010001460">
    <property type="protein sequence ID" value="CAG8522945.1"/>
    <property type="molecule type" value="Genomic_DNA"/>
</dbReference>
<dbReference type="InterPro" id="IPR036249">
    <property type="entry name" value="Thioredoxin-like_sf"/>
</dbReference>
<organism evidence="5 6">
    <name type="scientific">Dentiscutata erythropus</name>
    <dbReference type="NCBI Taxonomy" id="1348616"/>
    <lineage>
        <taxon>Eukaryota</taxon>
        <taxon>Fungi</taxon>
        <taxon>Fungi incertae sedis</taxon>
        <taxon>Mucoromycota</taxon>
        <taxon>Glomeromycotina</taxon>
        <taxon>Glomeromycetes</taxon>
        <taxon>Diversisporales</taxon>
        <taxon>Gigasporaceae</taxon>
        <taxon>Dentiscutata</taxon>
    </lineage>
</organism>
<keyword evidence="1 3" id="KW-1015">Disulfide bond</keyword>
<evidence type="ECO:0000313" key="6">
    <source>
        <dbReference type="Proteomes" id="UP000789405"/>
    </source>
</evidence>
<proteinExistence type="predicted"/>
<accession>A0A9N9FAY3</accession>
<feature type="domain" description="Thioredoxin" evidence="4">
    <location>
        <begin position="1"/>
        <end position="105"/>
    </location>
</feature>
<evidence type="ECO:0000256" key="3">
    <source>
        <dbReference type="PIRSR" id="PIRSR000077-4"/>
    </source>
</evidence>
<dbReference type="InterPro" id="IPR013766">
    <property type="entry name" value="Thioredoxin_domain"/>
</dbReference>
<reference evidence="5" key="1">
    <citation type="submission" date="2021-06" db="EMBL/GenBank/DDBJ databases">
        <authorList>
            <person name="Kallberg Y."/>
            <person name="Tangrot J."/>
            <person name="Rosling A."/>
        </authorList>
    </citation>
    <scope>NUCLEOTIDE SEQUENCE</scope>
    <source>
        <strain evidence="5">MA453B</strain>
    </source>
</reference>
<keyword evidence="6" id="KW-1185">Reference proteome</keyword>
<dbReference type="PROSITE" id="PS51352">
    <property type="entry name" value="THIOREDOXIN_2"/>
    <property type="match status" value="1"/>
</dbReference>
<dbReference type="Proteomes" id="UP000789405">
    <property type="component" value="Unassembled WGS sequence"/>
</dbReference>
<feature type="active site" description="Nucleophile" evidence="2">
    <location>
        <position position="35"/>
    </location>
</feature>
<keyword evidence="3" id="KW-0676">Redox-active center</keyword>
<feature type="non-terminal residue" evidence="5">
    <location>
        <position position="105"/>
    </location>
</feature>
<gene>
    <name evidence="5" type="ORF">DERYTH_LOCUS3964</name>
</gene>
<dbReference type="FunFam" id="3.40.30.10:FF:000245">
    <property type="entry name" value="Thioredoxin"/>
    <property type="match status" value="1"/>
</dbReference>
<feature type="disulfide bond" description="Redox-active" evidence="3">
    <location>
        <begin position="32"/>
        <end position="35"/>
    </location>
</feature>
<protein>
    <submittedName>
        <fullName evidence="5">24193_t:CDS:1</fullName>
    </submittedName>
</protein>
<sequence>MPYAIQSKDDFNKQLEEAGDQLVVVDFWADWCGPCRMMAPEFEKLSKQFENVKFVKVDTDKQQDVSTDQSITALPTFRFFKNGEKFGEDVVGANKQKLEEKIREY</sequence>
<dbReference type="GO" id="GO:0015035">
    <property type="term" value="F:protein-disulfide reductase activity"/>
    <property type="evidence" value="ECO:0007669"/>
    <property type="project" value="InterPro"/>
</dbReference>
<dbReference type="PIRSF" id="PIRSF000077">
    <property type="entry name" value="Thioredoxin"/>
    <property type="match status" value="1"/>
</dbReference>
<evidence type="ECO:0000313" key="5">
    <source>
        <dbReference type="EMBL" id="CAG8522945.1"/>
    </source>
</evidence>
<dbReference type="PRINTS" id="PR00421">
    <property type="entry name" value="THIOREDOXIN"/>
</dbReference>
<feature type="site" description="Contributes to redox potential value" evidence="2">
    <location>
        <position position="34"/>
    </location>
</feature>